<dbReference type="AlphaFoldDB" id="A0A7C0VA30"/>
<evidence type="ECO:0000313" key="2">
    <source>
        <dbReference type="EMBL" id="HDI82572.1"/>
    </source>
</evidence>
<gene>
    <name evidence="2" type="ORF">ENF18_02125</name>
</gene>
<dbReference type="Pfam" id="PF00753">
    <property type="entry name" value="Lactamase_B"/>
    <property type="match status" value="1"/>
</dbReference>
<dbReference type="PANTHER" id="PTHR42951:SF17">
    <property type="entry name" value="METALLO-BETA-LACTAMASE DOMAIN-CONTAINING PROTEIN"/>
    <property type="match status" value="1"/>
</dbReference>
<evidence type="ECO:0000259" key="1">
    <source>
        <dbReference type="SMART" id="SM00849"/>
    </source>
</evidence>
<dbReference type="SMART" id="SM00849">
    <property type="entry name" value="Lactamase_B"/>
    <property type="match status" value="1"/>
</dbReference>
<sequence>MGEVFVFHGKRHTIEYFPSIVWASPVLIRGNRNILIDPGGILPSNLPEIHEIWITHAHPDHISMIDRFGNIPIFAHPEAVNILLSKNPGATSTRRELETCLEKLKGAVGWRRILLMAIAHVLVRGFGLLFIRGGRGVSNVHAFKDGEERYGIKIIFTPGHSPDGVSLILEDMGIAISGDLITGRRNAPANLFTPSSNPIQALKSIERLIEEKIDIILPGHGRPIFNARERLKTALELTVEEIECVKRSHPWKGYWSGILNILKCIHGSRKIIARLSALVFYSGKAEDLL</sequence>
<proteinExistence type="predicted"/>
<dbReference type="PANTHER" id="PTHR42951">
    <property type="entry name" value="METALLO-BETA-LACTAMASE DOMAIN-CONTAINING"/>
    <property type="match status" value="1"/>
</dbReference>
<reference evidence="2" key="1">
    <citation type="journal article" date="2020" name="mSystems">
        <title>Genome- and Community-Level Interaction Insights into Carbon Utilization and Element Cycling Functions of Hydrothermarchaeota in Hydrothermal Sediment.</title>
        <authorList>
            <person name="Zhou Z."/>
            <person name="Liu Y."/>
            <person name="Xu W."/>
            <person name="Pan J."/>
            <person name="Luo Z.H."/>
            <person name="Li M."/>
        </authorList>
    </citation>
    <scope>NUCLEOTIDE SEQUENCE [LARGE SCALE GENOMIC DNA]</scope>
    <source>
        <strain evidence="2">HyVt-102</strain>
    </source>
</reference>
<dbReference type="InterPro" id="IPR036866">
    <property type="entry name" value="RibonucZ/Hydroxyglut_hydro"/>
</dbReference>
<comment type="caution">
    <text evidence="2">The sequence shown here is derived from an EMBL/GenBank/DDBJ whole genome shotgun (WGS) entry which is preliminary data.</text>
</comment>
<feature type="domain" description="Metallo-beta-lactamase" evidence="1">
    <location>
        <begin position="22"/>
        <end position="220"/>
    </location>
</feature>
<dbReference type="InterPro" id="IPR050855">
    <property type="entry name" value="NDM-1-like"/>
</dbReference>
<organism evidence="2">
    <name type="scientific">candidate division WOR-3 bacterium</name>
    <dbReference type="NCBI Taxonomy" id="2052148"/>
    <lineage>
        <taxon>Bacteria</taxon>
        <taxon>Bacteria division WOR-3</taxon>
    </lineage>
</organism>
<protein>
    <submittedName>
        <fullName evidence="2">MBL fold metallo-hydrolase</fullName>
    </submittedName>
</protein>
<dbReference type="EMBL" id="DQWE01000096">
    <property type="protein sequence ID" value="HDI82572.1"/>
    <property type="molecule type" value="Genomic_DNA"/>
</dbReference>
<name>A0A7C0VA30_UNCW3</name>
<accession>A0A7C0VA30</accession>
<dbReference type="Proteomes" id="UP000885847">
    <property type="component" value="Unassembled WGS sequence"/>
</dbReference>
<dbReference type="Gene3D" id="3.60.15.10">
    <property type="entry name" value="Ribonuclease Z/Hydroxyacylglutathione hydrolase-like"/>
    <property type="match status" value="1"/>
</dbReference>
<dbReference type="InterPro" id="IPR001279">
    <property type="entry name" value="Metallo-B-lactamas"/>
</dbReference>
<dbReference type="SUPFAM" id="SSF56281">
    <property type="entry name" value="Metallo-hydrolase/oxidoreductase"/>
    <property type="match status" value="1"/>
</dbReference>